<reference evidence="1" key="1">
    <citation type="submission" date="2023-05" db="EMBL/GenBank/DDBJ databases">
        <title>Genomic Catalog of Human Bladder Bacteria.</title>
        <authorList>
            <person name="Du J."/>
        </authorList>
    </citation>
    <scope>NUCLEOTIDE SEQUENCE</scope>
    <source>
        <strain evidence="1">UMB1304A</strain>
    </source>
</reference>
<comment type="caution">
    <text evidence="1">The sequence shown here is derived from an EMBL/GenBank/DDBJ whole genome shotgun (WGS) entry which is preliminary data.</text>
</comment>
<evidence type="ECO:0000313" key="2">
    <source>
        <dbReference type="Proteomes" id="UP001225576"/>
    </source>
</evidence>
<protein>
    <submittedName>
        <fullName evidence="1">Uncharacterized protein</fullName>
    </submittedName>
</protein>
<accession>A0AAW6ZDQ3</accession>
<sequence length="183" mass="19628">MSILDRELARAANAGVAPNKPCDAAGMALILTNLDLANRVNYKPGMAELWADSMALWCVKRHREPFTYTELAAAVLDMTTTTGSGFAQPAELWNAVGAFQASLVREALAGRREVPLPEIVEGWTGGRALAYQAAWRRAVLQGAATDSEREARALAACQLTPAPDSPRISKPLTKISHMAVKAV</sequence>
<evidence type="ECO:0000313" key="1">
    <source>
        <dbReference type="EMBL" id="MDK8602131.1"/>
    </source>
</evidence>
<organism evidence="1 2">
    <name type="scientific">Trueperella bernardiae</name>
    <dbReference type="NCBI Taxonomy" id="59561"/>
    <lineage>
        <taxon>Bacteria</taxon>
        <taxon>Bacillati</taxon>
        <taxon>Actinomycetota</taxon>
        <taxon>Actinomycetes</taxon>
        <taxon>Actinomycetales</taxon>
        <taxon>Actinomycetaceae</taxon>
        <taxon>Trueperella</taxon>
    </lineage>
</organism>
<dbReference type="AlphaFoldDB" id="A0AAW6ZDQ3"/>
<dbReference type="EMBL" id="JASPDQ010000014">
    <property type="protein sequence ID" value="MDK8602131.1"/>
    <property type="molecule type" value="Genomic_DNA"/>
</dbReference>
<dbReference type="RefSeq" id="WP_285321519.1">
    <property type="nucleotide sequence ID" value="NZ_JASPDQ010000014.1"/>
</dbReference>
<proteinExistence type="predicted"/>
<name>A0AAW6ZDQ3_9ACTO</name>
<dbReference type="Proteomes" id="UP001225576">
    <property type="component" value="Unassembled WGS sequence"/>
</dbReference>
<gene>
    <name evidence="1" type="ORF">QP858_06645</name>
</gene>